<dbReference type="Proteomes" id="UP001165283">
    <property type="component" value="Unassembled WGS sequence"/>
</dbReference>
<protein>
    <submittedName>
        <fullName evidence="5">LuxR family transcriptional regulator</fullName>
    </submittedName>
</protein>
<dbReference type="RefSeq" id="WP_252446242.1">
    <property type="nucleotide sequence ID" value="NZ_JAGSOV010000089.1"/>
</dbReference>
<organism evidence="5 6">
    <name type="scientific">Pseudonocardia humida</name>
    <dbReference type="NCBI Taxonomy" id="2800819"/>
    <lineage>
        <taxon>Bacteria</taxon>
        <taxon>Bacillati</taxon>
        <taxon>Actinomycetota</taxon>
        <taxon>Actinomycetes</taxon>
        <taxon>Pseudonocardiales</taxon>
        <taxon>Pseudonocardiaceae</taxon>
        <taxon>Pseudonocardia</taxon>
    </lineage>
</organism>
<accession>A0ABT1ACH5</accession>
<keyword evidence="3" id="KW-0804">Transcription</keyword>
<gene>
    <name evidence="5" type="ORF">KDL28_37200</name>
</gene>
<proteinExistence type="predicted"/>
<sequence length="362" mass="38936">MSPPAVPPAPPVEPDAQVFARASVRLRRSVPFDAAGWFAVDPATMLPANPVLIENVEQGRCRDYWHRENTVEDVLLFRDLARSDQPAASLLAATDGNLRRSARYREFLRPLAYGDELRVAMRAGGRTWGVAVLMRRVGRPPFTAREVDRVAAAGSQIAASLATITAVTQPDVAPTGPDHPGIAVFGPDDALVSTDLQAQRWFTELAGEGWWDKYQFRTVSTALTARAAAVTAGRDDGPATVRLRVPSGRWLTVTASRQAAVGGAAASTALVVMPASSSHVAPILLDAYGLTAREQEVTRAVAGGLSTNEIAAELHLSPHTVRDHLKAVFRKVGVASRGELVATLFDDIVRPGIEWQAAHTHW</sequence>
<dbReference type="Gene3D" id="1.10.10.10">
    <property type="entry name" value="Winged helix-like DNA-binding domain superfamily/Winged helix DNA-binding domain"/>
    <property type="match status" value="1"/>
</dbReference>
<comment type="caution">
    <text evidence="5">The sequence shown here is derived from an EMBL/GenBank/DDBJ whole genome shotgun (WGS) entry which is preliminary data.</text>
</comment>
<dbReference type="Gene3D" id="3.30.450.40">
    <property type="match status" value="1"/>
</dbReference>
<evidence type="ECO:0000259" key="4">
    <source>
        <dbReference type="PROSITE" id="PS50043"/>
    </source>
</evidence>
<dbReference type="PROSITE" id="PS00622">
    <property type="entry name" value="HTH_LUXR_1"/>
    <property type="match status" value="1"/>
</dbReference>
<dbReference type="SUPFAM" id="SSF46894">
    <property type="entry name" value="C-terminal effector domain of the bipartite response regulators"/>
    <property type="match status" value="1"/>
</dbReference>
<name>A0ABT1ACH5_9PSEU</name>
<dbReference type="PANTHER" id="PTHR44688:SF16">
    <property type="entry name" value="DNA-BINDING TRANSCRIPTIONAL ACTIVATOR DEVR_DOSR"/>
    <property type="match status" value="1"/>
</dbReference>
<keyword evidence="6" id="KW-1185">Reference proteome</keyword>
<keyword evidence="1" id="KW-0805">Transcription regulation</keyword>
<evidence type="ECO:0000313" key="6">
    <source>
        <dbReference type="Proteomes" id="UP001165283"/>
    </source>
</evidence>
<evidence type="ECO:0000256" key="3">
    <source>
        <dbReference type="ARBA" id="ARBA00023163"/>
    </source>
</evidence>
<dbReference type="PRINTS" id="PR00038">
    <property type="entry name" value="HTHLUXR"/>
</dbReference>
<dbReference type="InterPro" id="IPR016032">
    <property type="entry name" value="Sig_transdc_resp-reg_C-effctor"/>
</dbReference>
<dbReference type="CDD" id="cd06170">
    <property type="entry name" value="LuxR_C_like"/>
    <property type="match status" value="1"/>
</dbReference>
<dbReference type="EMBL" id="JAGSOV010000089">
    <property type="protein sequence ID" value="MCO1660703.1"/>
    <property type="molecule type" value="Genomic_DNA"/>
</dbReference>
<evidence type="ECO:0000313" key="5">
    <source>
        <dbReference type="EMBL" id="MCO1660703.1"/>
    </source>
</evidence>
<dbReference type="PANTHER" id="PTHR44688">
    <property type="entry name" value="DNA-BINDING TRANSCRIPTIONAL ACTIVATOR DEVR_DOSR"/>
    <property type="match status" value="1"/>
</dbReference>
<evidence type="ECO:0000256" key="2">
    <source>
        <dbReference type="ARBA" id="ARBA00023125"/>
    </source>
</evidence>
<dbReference type="Pfam" id="PF00196">
    <property type="entry name" value="GerE"/>
    <property type="match status" value="1"/>
</dbReference>
<dbReference type="SUPFAM" id="SSF55781">
    <property type="entry name" value="GAF domain-like"/>
    <property type="match status" value="1"/>
</dbReference>
<keyword evidence="2" id="KW-0238">DNA-binding</keyword>
<evidence type="ECO:0000256" key="1">
    <source>
        <dbReference type="ARBA" id="ARBA00023015"/>
    </source>
</evidence>
<feature type="domain" description="HTH luxR-type" evidence="4">
    <location>
        <begin position="283"/>
        <end position="348"/>
    </location>
</feature>
<dbReference type="SMART" id="SM00421">
    <property type="entry name" value="HTH_LUXR"/>
    <property type="match status" value="1"/>
</dbReference>
<dbReference type="PROSITE" id="PS50043">
    <property type="entry name" value="HTH_LUXR_2"/>
    <property type="match status" value="1"/>
</dbReference>
<dbReference type="InterPro" id="IPR036388">
    <property type="entry name" value="WH-like_DNA-bd_sf"/>
</dbReference>
<dbReference type="InterPro" id="IPR029016">
    <property type="entry name" value="GAF-like_dom_sf"/>
</dbReference>
<reference evidence="5" key="1">
    <citation type="submission" date="2021-04" db="EMBL/GenBank/DDBJ databases">
        <title>Pseudonocardia sp. nov., isolated from sandy soil of mangrove forest.</title>
        <authorList>
            <person name="Zan Z."/>
            <person name="Huang R."/>
            <person name="Liu W."/>
        </authorList>
    </citation>
    <scope>NUCLEOTIDE SEQUENCE</scope>
    <source>
        <strain evidence="5">S2-4</strain>
    </source>
</reference>
<dbReference type="InterPro" id="IPR000792">
    <property type="entry name" value="Tscrpt_reg_LuxR_C"/>
</dbReference>